<dbReference type="AlphaFoldDB" id="A0AAN9T7S2"/>
<evidence type="ECO:0000313" key="2">
    <source>
        <dbReference type="EMBL" id="KAK7573438.1"/>
    </source>
</evidence>
<feature type="region of interest" description="Disordered" evidence="1">
    <location>
        <begin position="1"/>
        <end position="27"/>
    </location>
</feature>
<protein>
    <submittedName>
        <fullName evidence="2">Uncharacterized protein</fullName>
    </submittedName>
</protein>
<keyword evidence="3" id="KW-1185">Reference proteome</keyword>
<name>A0AAN9T7S2_9HEMI</name>
<sequence length="92" mass="10288">MEGANAGGERELSEEAEDVLPEETAKSKTIRLEGATYTIATSSSNTRMTSHELSTSMESIYRVRASEDDFVVASRRVVDEDEPRRERDAGYR</sequence>
<organism evidence="2 3">
    <name type="scientific">Parthenolecanium corni</name>
    <dbReference type="NCBI Taxonomy" id="536013"/>
    <lineage>
        <taxon>Eukaryota</taxon>
        <taxon>Metazoa</taxon>
        <taxon>Ecdysozoa</taxon>
        <taxon>Arthropoda</taxon>
        <taxon>Hexapoda</taxon>
        <taxon>Insecta</taxon>
        <taxon>Pterygota</taxon>
        <taxon>Neoptera</taxon>
        <taxon>Paraneoptera</taxon>
        <taxon>Hemiptera</taxon>
        <taxon>Sternorrhyncha</taxon>
        <taxon>Coccoidea</taxon>
        <taxon>Coccidae</taxon>
        <taxon>Parthenolecanium</taxon>
    </lineage>
</organism>
<dbReference type="EMBL" id="JBBCAQ010000037">
    <property type="protein sequence ID" value="KAK7573438.1"/>
    <property type="molecule type" value="Genomic_DNA"/>
</dbReference>
<dbReference type="Proteomes" id="UP001367676">
    <property type="component" value="Unassembled WGS sequence"/>
</dbReference>
<comment type="caution">
    <text evidence="2">The sequence shown here is derived from an EMBL/GenBank/DDBJ whole genome shotgun (WGS) entry which is preliminary data.</text>
</comment>
<gene>
    <name evidence="2" type="ORF">V9T40_010629</name>
</gene>
<accession>A0AAN9T7S2</accession>
<evidence type="ECO:0000313" key="3">
    <source>
        <dbReference type="Proteomes" id="UP001367676"/>
    </source>
</evidence>
<proteinExistence type="predicted"/>
<reference evidence="2 3" key="1">
    <citation type="submission" date="2024-03" db="EMBL/GenBank/DDBJ databases">
        <title>Adaptation during the transition from Ophiocordyceps entomopathogen to insect associate is accompanied by gene loss and intensified selection.</title>
        <authorList>
            <person name="Ward C.M."/>
            <person name="Onetto C.A."/>
            <person name="Borneman A.R."/>
        </authorList>
    </citation>
    <scope>NUCLEOTIDE SEQUENCE [LARGE SCALE GENOMIC DNA]</scope>
    <source>
        <strain evidence="2">AWRI1</strain>
        <tissue evidence="2">Single Adult Female</tissue>
    </source>
</reference>
<evidence type="ECO:0000256" key="1">
    <source>
        <dbReference type="SAM" id="MobiDB-lite"/>
    </source>
</evidence>